<dbReference type="CDD" id="cd01189">
    <property type="entry name" value="INT_ICEBs1_C_like"/>
    <property type="match status" value="1"/>
</dbReference>
<dbReference type="InterPro" id="IPR011010">
    <property type="entry name" value="DNA_brk_join_enz"/>
</dbReference>
<dbReference type="InterPro" id="IPR010998">
    <property type="entry name" value="Integrase_recombinase_N"/>
</dbReference>
<dbReference type="Pfam" id="PF00589">
    <property type="entry name" value="Phage_integrase"/>
    <property type="match status" value="1"/>
</dbReference>
<feature type="domain" description="Tyr recombinase" evidence="5">
    <location>
        <begin position="169"/>
        <end position="371"/>
    </location>
</feature>
<dbReference type="Gene3D" id="1.10.443.10">
    <property type="entry name" value="Intergrase catalytic core"/>
    <property type="match status" value="1"/>
</dbReference>
<keyword evidence="3" id="KW-0238">DNA-binding</keyword>
<dbReference type="Gene3D" id="1.10.150.130">
    <property type="match status" value="1"/>
</dbReference>
<dbReference type="InterPro" id="IPR013762">
    <property type="entry name" value="Integrase-like_cat_sf"/>
</dbReference>
<keyword evidence="7" id="KW-1185">Reference proteome</keyword>
<keyword evidence="4" id="KW-0233">DNA recombination</keyword>
<dbReference type="SUPFAM" id="SSF56349">
    <property type="entry name" value="DNA breaking-rejoining enzymes"/>
    <property type="match status" value="1"/>
</dbReference>
<evidence type="ECO:0000256" key="2">
    <source>
        <dbReference type="ARBA" id="ARBA00022908"/>
    </source>
</evidence>
<sequence>MIRQYNKKDGSKWWYFKAYLGIDPVTRKRKYTTRRGFRTKKEAKIALSRLELSAKDGTLTTEKKYSFAEVKDMWLLQYKETVRESTFITVNYLFDKHILLAFSNKQIDSYNVAYCQEVANSWKNKYATHRALKSYTSQVFNYAKQLNIISTNPMDQVNFSKGNASPKKNKIKYFDKYELKDFLELCKKDSFVISLPAFRLLAFTGIRKGELLALEWTDIDFFNKTLKISKTLVSDANNQLKTNPPKTSSSDRVISLDNVTVKILRDWRQLQKSYLLQHGTNANSIHQIIFPSENNNYLSLNRLNTVLTRICKKSGMNDITIHGFRHTHCSILFEAGLSIKDVQDRLGHSDIHTTMNIYTHVTEKQKELSAEKFANFVNF</sequence>
<dbReference type="GO" id="GO:0006310">
    <property type="term" value="P:DNA recombination"/>
    <property type="evidence" value="ECO:0007669"/>
    <property type="project" value="UniProtKB-KW"/>
</dbReference>
<dbReference type="AlphaFoldDB" id="A0A429ZSH8"/>
<dbReference type="Pfam" id="PF14657">
    <property type="entry name" value="Arm-DNA-bind_4"/>
    <property type="match status" value="1"/>
</dbReference>
<evidence type="ECO:0000256" key="1">
    <source>
        <dbReference type="ARBA" id="ARBA00008857"/>
    </source>
</evidence>
<protein>
    <submittedName>
        <fullName evidence="6">Site-specific integrase</fullName>
    </submittedName>
</protein>
<keyword evidence="2" id="KW-0229">DNA integration</keyword>
<dbReference type="RefSeq" id="WP_126778906.1">
    <property type="nucleotide sequence ID" value="NZ_NGJU01000006.1"/>
</dbReference>
<evidence type="ECO:0000313" key="7">
    <source>
        <dbReference type="Proteomes" id="UP000287239"/>
    </source>
</evidence>
<organism evidence="6 7">
    <name type="scientific">Vagococcus salmoninarum</name>
    <dbReference type="NCBI Taxonomy" id="2739"/>
    <lineage>
        <taxon>Bacteria</taxon>
        <taxon>Bacillati</taxon>
        <taxon>Bacillota</taxon>
        <taxon>Bacilli</taxon>
        <taxon>Lactobacillales</taxon>
        <taxon>Enterococcaceae</taxon>
        <taxon>Vagococcus</taxon>
    </lineage>
</organism>
<proteinExistence type="inferred from homology"/>
<dbReference type="GO" id="GO:0003677">
    <property type="term" value="F:DNA binding"/>
    <property type="evidence" value="ECO:0007669"/>
    <property type="project" value="UniProtKB-KW"/>
</dbReference>
<evidence type="ECO:0000259" key="5">
    <source>
        <dbReference type="PROSITE" id="PS51898"/>
    </source>
</evidence>
<evidence type="ECO:0000313" key="6">
    <source>
        <dbReference type="EMBL" id="RST96625.1"/>
    </source>
</evidence>
<accession>A0A429ZSH8</accession>
<dbReference type="InterPro" id="IPR028259">
    <property type="entry name" value="AP2-like_int_N"/>
</dbReference>
<evidence type="ECO:0000256" key="4">
    <source>
        <dbReference type="ARBA" id="ARBA00023172"/>
    </source>
</evidence>
<dbReference type="Pfam" id="PF14659">
    <property type="entry name" value="Phage_int_SAM_3"/>
    <property type="match status" value="1"/>
</dbReference>
<dbReference type="InterPro" id="IPR004107">
    <property type="entry name" value="Integrase_SAM-like_N"/>
</dbReference>
<gene>
    <name evidence="6" type="ORF">CBF35_05175</name>
</gene>
<dbReference type="InterPro" id="IPR050808">
    <property type="entry name" value="Phage_Integrase"/>
</dbReference>
<dbReference type="GeneID" id="98567755"/>
<dbReference type="PANTHER" id="PTHR30629">
    <property type="entry name" value="PROPHAGE INTEGRASE"/>
    <property type="match status" value="1"/>
</dbReference>
<dbReference type="GO" id="GO:0015074">
    <property type="term" value="P:DNA integration"/>
    <property type="evidence" value="ECO:0007669"/>
    <property type="project" value="UniProtKB-KW"/>
</dbReference>
<dbReference type="EMBL" id="NGJU01000006">
    <property type="protein sequence ID" value="RST96625.1"/>
    <property type="molecule type" value="Genomic_DNA"/>
</dbReference>
<name>A0A429ZSH8_9ENTE</name>
<dbReference type="InterPro" id="IPR002104">
    <property type="entry name" value="Integrase_catalytic"/>
</dbReference>
<evidence type="ECO:0000256" key="3">
    <source>
        <dbReference type="ARBA" id="ARBA00023125"/>
    </source>
</evidence>
<comment type="caution">
    <text evidence="6">The sequence shown here is derived from an EMBL/GenBank/DDBJ whole genome shotgun (WGS) entry which is preliminary data.</text>
</comment>
<dbReference type="PANTHER" id="PTHR30629:SF2">
    <property type="entry name" value="PROPHAGE INTEGRASE INTS-RELATED"/>
    <property type="match status" value="1"/>
</dbReference>
<dbReference type="Proteomes" id="UP000287239">
    <property type="component" value="Unassembled WGS sequence"/>
</dbReference>
<dbReference type="OrthoDB" id="9803188at2"/>
<reference evidence="6 7" key="1">
    <citation type="submission" date="2017-05" db="EMBL/GenBank/DDBJ databases">
        <title>Vagococcus spp. assemblies.</title>
        <authorList>
            <person name="Gulvik C.A."/>
        </authorList>
    </citation>
    <scope>NUCLEOTIDE SEQUENCE [LARGE SCALE GENOMIC DNA]</scope>
    <source>
        <strain evidence="6 7">NCFB 2777</strain>
    </source>
</reference>
<comment type="similarity">
    <text evidence="1">Belongs to the 'phage' integrase family.</text>
</comment>
<dbReference type="PROSITE" id="PS51898">
    <property type="entry name" value="TYR_RECOMBINASE"/>
    <property type="match status" value="1"/>
</dbReference>